<dbReference type="InterPro" id="IPR050153">
    <property type="entry name" value="Metal_Ion_Import_ABC"/>
</dbReference>
<evidence type="ECO:0000256" key="4">
    <source>
        <dbReference type="SAM" id="MobiDB-lite"/>
    </source>
</evidence>
<keyword evidence="1" id="KW-0813">Transport</keyword>
<dbReference type="Gene3D" id="3.40.50.300">
    <property type="entry name" value="P-loop containing nucleotide triphosphate hydrolases"/>
    <property type="match status" value="1"/>
</dbReference>
<feature type="domain" description="ABC transporter" evidence="5">
    <location>
        <begin position="9"/>
        <end position="248"/>
    </location>
</feature>
<evidence type="ECO:0000259" key="5">
    <source>
        <dbReference type="PROSITE" id="PS50893"/>
    </source>
</evidence>
<accession>A0ABP9PGN2</accession>
<proteinExistence type="predicted"/>
<dbReference type="RefSeq" id="WP_345702501.1">
    <property type="nucleotide sequence ID" value="NZ_BAABJP010000001.1"/>
</dbReference>
<dbReference type="SUPFAM" id="SSF52540">
    <property type="entry name" value="P-loop containing nucleoside triphosphate hydrolases"/>
    <property type="match status" value="1"/>
</dbReference>
<name>A0ABP9PGN2_9PSEU</name>
<keyword evidence="2" id="KW-0547">Nucleotide-binding</keyword>
<comment type="caution">
    <text evidence="6">The sequence shown here is derived from an EMBL/GenBank/DDBJ whole genome shotgun (WGS) entry which is preliminary data.</text>
</comment>
<dbReference type="InterPro" id="IPR003439">
    <property type="entry name" value="ABC_transporter-like_ATP-bd"/>
</dbReference>
<evidence type="ECO:0000313" key="6">
    <source>
        <dbReference type="EMBL" id="GAA5146284.1"/>
    </source>
</evidence>
<keyword evidence="3 6" id="KW-0067">ATP-binding</keyword>
<dbReference type="GO" id="GO:0005524">
    <property type="term" value="F:ATP binding"/>
    <property type="evidence" value="ECO:0007669"/>
    <property type="project" value="UniProtKB-KW"/>
</dbReference>
<dbReference type="InterPro" id="IPR027417">
    <property type="entry name" value="P-loop_NTPase"/>
</dbReference>
<dbReference type="InterPro" id="IPR003593">
    <property type="entry name" value="AAA+_ATPase"/>
</dbReference>
<evidence type="ECO:0000256" key="3">
    <source>
        <dbReference type="ARBA" id="ARBA00022840"/>
    </source>
</evidence>
<dbReference type="SMART" id="SM00382">
    <property type="entry name" value="AAA"/>
    <property type="match status" value="1"/>
</dbReference>
<evidence type="ECO:0000256" key="1">
    <source>
        <dbReference type="ARBA" id="ARBA00022448"/>
    </source>
</evidence>
<evidence type="ECO:0000256" key="2">
    <source>
        <dbReference type="ARBA" id="ARBA00022741"/>
    </source>
</evidence>
<dbReference type="PROSITE" id="PS50893">
    <property type="entry name" value="ABC_TRANSPORTER_2"/>
    <property type="match status" value="1"/>
</dbReference>
<protein>
    <submittedName>
        <fullName evidence="6">ATP-binding cassette domain-containing protein</fullName>
    </submittedName>
</protein>
<feature type="region of interest" description="Disordered" evidence="4">
    <location>
        <begin position="262"/>
        <end position="289"/>
    </location>
</feature>
<organism evidence="6 7">
    <name type="scientific">Pseudonocardia eucalypti</name>
    <dbReference type="NCBI Taxonomy" id="648755"/>
    <lineage>
        <taxon>Bacteria</taxon>
        <taxon>Bacillati</taxon>
        <taxon>Actinomycetota</taxon>
        <taxon>Actinomycetes</taxon>
        <taxon>Pseudonocardiales</taxon>
        <taxon>Pseudonocardiaceae</taxon>
        <taxon>Pseudonocardia</taxon>
    </lineage>
</organism>
<reference evidence="7" key="1">
    <citation type="journal article" date="2019" name="Int. J. Syst. Evol. Microbiol.">
        <title>The Global Catalogue of Microorganisms (GCM) 10K type strain sequencing project: providing services to taxonomists for standard genome sequencing and annotation.</title>
        <authorList>
            <consortium name="The Broad Institute Genomics Platform"/>
            <consortium name="The Broad Institute Genome Sequencing Center for Infectious Disease"/>
            <person name="Wu L."/>
            <person name="Ma J."/>
        </authorList>
    </citation>
    <scope>NUCLEOTIDE SEQUENCE [LARGE SCALE GENOMIC DNA]</scope>
    <source>
        <strain evidence="7">JCM 18303</strain>
    </source>
</reference>
<keyword evidence="7" id="KW-1185">Reference proteome</keyword>
<gene>
    <name evidence="6" type="ORF">GCM10023321_05510</name>
</gene>
<evidence type="ECO:0000313" key="7">
    <source>
        <dbReference type="Proteomes" id="UP001428817"/>
    </source>
</evidence>
<dbReference type="Pfam" id="PF00005">
    <property type="entry name" value="ABC_tran"/>
    <property type="match status" value="1"/>
</dbReference>
<sequence length="289" mass="31385">MPRESEPVLDIVDVDFVREGRDILACIRLTVHAGEHWALLGPNGAGKSTLLSLCGAIAHPTRGAVQVLGFRLGRVDMRELRGWIGHVDPRQPLDPRLSVEQAVLTGVTGSNGWVPRWKPSATALRRADDLMELLGVARLRDAGLATLSQGERGRTLVARALMPQPHLLLLDEPSTGLDLAARERLLTSVDTLRAEYPSLASVLVTHHLEELPASTTHAMLLRGGRTLSSGPVADVLTSSLVSTCFDHPVLIKHSLNRWTAQAAPIPETDLPTYTPDTPTDDPHPNPLHR</sequence>
<dbReference type="Proteomes" id="UP001428817">
    <property type="component" value="Unassembled WGS sequence"/>
</dbReference>
<dbReference type="EMBL" id="BAABJP010000001">
    <property type="protein sequence ID" value="GAA5146284.1"/>
    <property type="molecule type" value="Genomic_DNA"/>
</dbReference>
<feature type="compositionally biased region" description="Low complexity" evidence="4">
    <location>
        <begin position="266"/>
        <end position="277"/>
    </location>
</feature>
<dbReference type="PANTHER" id="PTHR42734">
    <property type="entry name" value="METAL TRANSPORT SYSTEM ATP-BINDING PROTEIN TM_0124-RELATED"/>
    <property type="match status" value="1"/>
</dbReference>